<dbReference type="GO" id="GO:0004521">
    <property type="term" value="F:RNA endonuclease activity"/>
    <property type="evidence" value="ECO:0007669"/>
    <property type="project" value="UniProtKB-UniRule"/>
</dbReference>
<keyword evidence="7" id="KW-0690">Ribosome biogenesis</keyword>
<evidence type="ECO:0000256" key="7">
    <source>
        <dbReference type="HAMAP-Rule" id="MF_00009"/>
    </source>
</evidence>
<gene>
    <name evidence="7" type="primary">ybeY</name>
    <name evidence="8" type="ORF">NITLEN_20536</name>
</gene>
<dbReference type="Gene3D" id="3.40.390.30">
    <property type="entry name" value="Metalloproteases ('zincins'), catalytic domain"/>
    <property type="match status" value="1"/>
</dbReference>
<keyword evidence="4 7" id="KW-0255">Endonuclease</keyword>
<dbReference type="AlphaFoldDB" id="A0A330L6E8"/>
<comment type="cofactor">
    <cofactor evidence="7">
        <name>Zn(2+)</name>
        <dbReference type="ChEBI" id="CHEBI:29105"/>
    </cofactor>
    <text evidence="7">Binds 1 zinc ion.</text>
</comment>
<keyword evidence="5 7" id="KW-0378">Hydrolase</keyword>
<feature type="binding site" evidence="7">
    <location>
        <position position="150"/>
    </location>
    <ligand>
        <name>Zn(2+)</name>
        <dbReference type="ChEBI" id="CHEBI:29105"/>
        <note>catalytic</note>
    </ligand>
</feature>
<comment type="similarity">
    <text evidence="1 7">Belongs to the endoribonuclease YbeY family.</text>
</comment>
<dbReference type="PANTHER" id="PTHR46986:SF1">
    <property type="entry name" value="ENDORIBONUCLEASE YBEY, CHLOROPLASTIC"/>
    <property type="match status" value="1"/>
</dbReference>
<dbReference type="InterPro" id="IPR002036">
    <property type="entry name" value="YbeY"/>
</dbReference>
<protein>
    <recommendedName>
        <fullName evidence="7">Endoribonuclease YbeY</fullName>
        <ecNumber evidence="7">3.1.-.-</ecNumber>
    </recommendedName>
</protein>
<comment type="subcellular location">
    <subcellularLocation>
        <location evidence="7">Cytoplasm</location>
    </subcellularLocation>
</comment>
<feature type="binding site" evidence="7">
    <location>
        <position position="154"/>
    </location>
    <ligand>
        <name>Zn(2+)</name>
        <dbReference type="ChEBI" id="CHEBI:29105"/>
        <note>catalytic</note>
    </ligand>
</feature>
<evidence type="ECO:0000256" key="6">
    <source>
        <dbReference type="ARBA" id="ARBA00022833"/>
    </source>
</evidence>
<dbReference type="InterPro" id="IPR023091">
    <property type="entry name" value="MetalPrtase_cat_dom_sf_prd"/>
</dbReference>
<evidence type="ECO:0000256" key="4">
    <source>
        <dbReference type="ARBA" id="ARBA00022759"/>
    </source>
</evidence>
<dbReference type="GO" id="GO:0005737">
    <property type="term" value="C:cytoplasm"/>
    <property type="evidence" value="ECO:0007669"/>
    <property type="project" value="UniProtKB-SubCell"/>
</dbReference>
<keyword evidence="2 7" id="KW-0540">Nuclease</keyword>
<feature type="binding site" evidence="7">
    <location>
        <position position="160"/>
    </location>
    <ligand>
        <name>Zn(2+)</name>
        <dbReference type="ChEBI" id="CHEBI:29105"/>
        <note>catalytic</note>
    </ligand>
</feature>
<dbReference type="GO" id="GO:0008270">
    <property type="term" value="F:zinc ion binding"/>
    <property type="evidence" value="ECO:0007669"/>
    <property type="project" value="UniProtKB-UniRule"/>
</dbReference>
<keyword evidence="9" id="KW-1185">Reference proteome</keyword>
<proteinExistence type="inferred from homology"/>
<evidence type="ECO:0000313" key="8">
    <source>
        <dbReference type="EMBL" id="SPP64896.1"/>
    </source>
</evidence>
<dbReference type="EMBL" id="OUNR01000012">
    <property type="protein sequence ID" value="SPP64896.1"/>
    <property type="molecule type" value="Genomic_DNA"/>
</dbReference>
<keyword evidence="7" id="KW-0963">Cytoplasm</keyword>
<dbReference type="GO" id="GO:0006364">
    <property type="term" value="P:rRNA processing"/>
    <property type="evidence" value="ECO:0007669"/>
    <property type="project" value="UniProtKB-UniRule"/>
</dbReference>
<name>A0A330L6E8_9BACT</name>
<reference evidence="9" key="1">
    <citation type="submission" date="2018-04" db="EMBL/GenBank/DDBJ databases">
        <authorList>
            <person name="Lucker S."/>
            <person name="Sakoula D."/>
        </authorList>
    </citation>
    <scope>NUCLEOTIDE SEQUENCE [LARGE SCALE GENOMIC DNA]</scope>
</reference>
<dbReference type="SUPFAM" id="SSF55486">
    <property type="entry name" value="Metalloproteases ('zincins'), catalytic domain"/>
    <property type="match status" value="1"/>
</dbReference>
<dbReference type="FunCoup" id="A0A330L6E8">
    <property type="interactions" value="235"/>
</dbReference>
<evidence type="ECO:0000256" key="3">
    <source>
        <dbReference type="ARBA" id="ARBA00022723"/>
    </source>
</evidence>
<evidence type="ECO:0000256" key="2">
    <source>
        <dbReference type="ARBA" id="ARBA00022722"/>
    </source>
</evidence>
<evidence type="ECO:0000256" key="1">
    <source>
        <dbReference type="ARBA" id="ARBA00010875"/>
    </source>
</evidence>
<comment type="function">
    <text evidence="7">Single strand-specific metallo-endoribonuclease involved in late-stage 70S ribosome quality control and in maturation of the 3' terminus of the 16S rRNA.</text>
</comment>
<evidence type="ECO:0000313" key="9">
    <source>
        <dbReference type="Proteomes" id="UP000248168"/>
    </source>
</evidence>
<dbReference type="HAMAP" id="MF_00009">
    <property type="entry name" value="Endoribonucl_YbeY"/>
    <property type="match status" value="1"/>
</dbReference>
<keyword evidence="6 7" id="KW-0862">Zinc</keyword>
<keyword evidence="3 7" id="KW-0479">Metal-binding</keyword>
<dbReference type="InParanoid" id="A0A330L6E8"/>
<keyword evidence="7" id="KW-0698">rRNA processing</keyword>
<dbReference type="EC" id="3.1.-.-" evidence="7"/>
<dbReference type="Proteomes" id="UP000248168">
    <property type="component" value="Unassembled WGS sequence"/>
</dbReference>
<dbReference type="NCBIfam" id="TIGR00043">
    <property type="entry name" value="rRNA maturation RNase YbeY"/>
    <property type="match status" value="1"/>
</dbReference>
<accession>A0A330L6E8</accession>
<dbReference type="PANTHER" id="PTHR46986">
    <property type="entry name" value="ENDORIBONUCLEASE YBEY, CHLOROPLASTIC"/>
    <property type="match status" value="1"/>
</dbReference>
<dbReference type="Pfam" id="PF02130">
    <property type="entry name" value="YbeY"/>
    <property type="match status" value="1"/>
</dbReference>
<dbReference type="GO" id="GO:0004222">
    <property type="term" value="F:metalloendopeptidase activity"/>
    <property type="evidence" value="ECO:0007669"/>
    <property type="project" value="InterPro"/>
</dbReference>
<organism evidence="8 9">
    <name type="scientific">Nitrospira lenta</name>
    <dbReference type="NCBI Taxonomy" id="1436998"/>
    <lineage>
        <taxon>Bacteria</taxon>
        <taxon>Pseudomonadati</taxon>
        <taxon>Nitrospirota</taxon>
        <taxon>Nitrospiria</taxon>
        <taxon>Nitrospirales</taxon>
        <taxon>Nitrospiraceae</taxon>
        <taxon>Nitrospira</taxon>
    </lineage>
</organism>
<evidence type="ECO:0000256" key="5">
    <source>
        <dbReference type="ARBA" id="ARBA00022801"/>
    </source>
</evidence>
<sequence length="206" mass="23491">MVFLWFTASRLLRPIPLAARILHVYPLLLFHDNIHEESALMTVYLRVRLTRVKVRQAALKRLAEHVLVVVGEKQSELSIDLVGDARMRRLNHQYRKKDRTTDVLAFAMRESGSPVSALLGDVVISVPTAQRQAKEGGRSLSEELAWLLVHGVLHLCGYDHERSDAEARRMKRREQAVLRVLRPIPTLATVPLVSRIRAGVTTTRRR</sequence>